<dbReference type="Proteomes" id="UP000789860">
    <property type="component" value="Unassembled WGS sequence"/>
</dbReference>
<keyword evidence="2" id="KW-1185">Reference proteome</keyword>
<dbReference type="EMBL" id="CAJVPM010006767">
    <property type="protein sequence ID" value="CAG8538652.1"/>
    <property type="molecule type" value="Genomic_DNA"/>
</dbReference>
<gene>
    <name evidence="1" type="ORF">SCALOS_LOCUS4751</name>
</gene>
<comment type="caution">
    <text evidence="1">The sequence shown here is derived from an EMBL/GenBank/DDBJ whole genome shotgun (WGS) entry which is preliminary data.</text>
</comment>
<organism evidence="1 2">
    <name type="scientific">Scutellospora calospora</name>
    <dbReference type="NCBI Taxonomy" id="85575"/>
    <lineage>
        <taxon>Eukaryota</taxon>
        <taxon>Fungi</taxon>
        <taxon>Fungi incertae sedis</taxon>
        <taxon>Mucoromycota</taxon>
        <taxon>Glomeromycotina</taxon>
        <taxon>Glomeromycetes</taxon>
        <taxon>Diversisporales</taxon>
        <taxon>Gigasporaceae</taxon>
        <taxon>Scutellospora</taxon>
    </lineage>
</organism>
<name>A0ACA9LLV3_9GLOM</name>
<accession>A0ACA9LLV3</accession>
<evidence type="ECO:0000313" key="2">
    <source>
        <dbReference type="Proteomes" id="UP000789860"/>
    </source>
</evidence>
<evidence type="ECO:0000313" key="1">
    <source>
        <dbReference type="EMBL" id="CAG8538652.1"/>
    </source>
</evidence>
<protein>
    <submittedName>
        <fullName evidence="1">2071_t:CDS:1</fullName>
    </submittedName>
</protein>
<proteinExistence type="predicted"/>
<sequence length="127" mass="14702">MSISKRKCVEIEKTKLLYRRIYLVAPVQPYEEDNRMLKLPESLYSTSDDEIGLSTSNSPLAEQNETHETTDEEVNDAEDNWLCVIENWIDMLNDENCLDNGEAISNEELEFELTRYITHPAEDLSAK</sequence>
<reference evidence="1" key="1">
    <citation type="submission" date="2021-06" db="EMBL/GenBank/DDBJ databases">
        <authorList>
            <person name="Kallberg Y."/>
            <person name="Tangrot J."/>
            <person name="Rosling A."/>
        </authorList>
    </citation>
    <scope>NUCLEOTIDE SEQUENCE</scope>
    <source>
        <strain evidence="1">AU212A</strain>
    </source>
</reference>